<accession>A0A366IDP0</accession>
<keyword evidence="3" id="KW-1185">Reference proteome</keyword>
<proteinExistence type="predicted"/>
<evidence type="ECO:0000313" key="3">
    <source>
        <dbReference type="Proteomes" id="UP000253490"/>
    </source>
</evidence>
<evidence type="ECO:0000313" key="2">
    <source>
        <dbReference type="EMBL" id="RBP67362.1"/>
    </source>
</evidence>
<dbReference type="EMBL" id="QNRX01000004">
    <property type="protein sequence ID" value="RBP67362.1"/>
    <property type="molecule type" value="Genomic_DNA"/>
</dbReference>
<dbReference type="Pfam" id="PF17989">
    <property type="entry name" value="ALP_N"/>
    <property type="match status" value="1"/>
</dbReference>
<protein>
    <submittedName>
        <fullName evidence="2">StbA protein</fullName>
    </submittedName>
</protein>
<dbReference type="RefSeq" id="WP_113919927.1">
    <property type="nucleotide sequence ID" value="NZ_QNRX01000004.1"/>
</dbReference>
<feature type="domain" description="Actin-like protein N-terminal" evidence="1">
    <location>
        <begin position="21"/>
        <end position="155"/>
    </location>
</feature>
<dbReference type="Proteomes" id="UP000253490">
    <property type="component" value="Unassembled WGS sequence"/>
</dbReference>
<dbReference type="AlphaFoldDB" id="A0A366IDP0"/>
<comment type="caution">
    <text evidence="2">The sequence shown here is derived from an EMBL/GenBank/DDBJ whole genome shotgun (WGS) entry which is preliminary data.</text>
</comment>
<name>A0A366IDP0_9FIRM</name>
<evidence type="ECO:0000259" key="1">
    <source>
        <dbReference type="Pfam" id="PF17989"/>
    </source>
</evidence>
<dbReference type="InterPro" id="IPR043129">
    <property type="entry name" value="ATPase_NBD"/>
</dbReference>
<organism evidence="2 3">
    <name type="scientific">Alkalibaculum bacchi</name>
    <dbReference type="NCBI Taxonomy" id="645887"/>
    <lineage>
        <taxon>Bacteria</taxon>
        <taxon>Bacillati</taxon>
        <taxon>Bacillota</taxon>
        <taxon>Clostridia</taxon>
        <taxon>Eubacteriales</taxon>
        <taxon>Eubacteriaceae</taxon>
        <taxon>Alkalibaculum</taxon>
    </lineage>
</organism>
<gene>
    <name evidence="2" type="ORF">DES36_10462</name>
</gene>
<dbReference type="SUPFAM" id="SSF53067">
    <property type="entry name" value="Actin-like ATPase domain"/>
    <property type="match status" value="1"/>
</dbReference>
<dbReference type="OrthoDB" id="9769994at2"/>
<dbReference type="CDD" id="cd10227">
    <property type="entry name" value="ASKHA_NBD_ParM-like"/>
    <property type="match status" value="1"/>
</dbReference>
<reference evidence="2 3" key="1">
    <citation type="submission" date="2018-06" db="EMBL/GenBank/DDBJ databases">
        <title>Genomic Encyclopedia of Type Strains, Phase IV (KMG-IV): sequencing the most valuable type-strain genomes for metagenomic binning, comparative biology and taxonomic classification.</title>
        <authorList>
            <person name="Goeker M."/>
        </authorList>
    </citation>
    <scope>NUCLEOTIDE SEQUENCE [LARGE SCALE GENOMIC DNA]</scope>
    <source>
        <strain evidence="2 3">DSM 22112</strain>
    </source>
</reference>
<dbReference type="Gene3D" id="3.30.420.40">
    <property type="match status" value="1"/>
</dbReference>
<sequence>MNEEVLKKHPELKKVIDTVLAVDVGNSYVKTNVGLSIPSRISEVNRHGSVTAKTSNVIWNGKLYTVGSKNGKANIEPTKYASDHYKLCLLTSIALSFKGKKDISVRLALGLPAEFYDIHFQPLKDEILKMEKQQITVNSVEYNIEILDVQVFKQGGTLSSARAKNYKFPMLMVDLGSVTLDVSFWRFVKDEFDNKVLNMTAAKSYAQYGFQPVMEDLLTRFNSAEGSDGNYDITDAIEFLEENYLPFSTEEELKSVKDEILMPYVSDFVSSIKSIFQLSACESILLMGAPAHILLPYVQAEMNVKPEATPIVIENVKAQHANTVIFAERYKELLTLDYLEKVKGAE</sequence>
<dbReference type="InterPro" id="IPR040607">
    <property type="entry name" value="ALP_N"/>
</dbReference>